<evidence type="ECO:0000256" key="1">
    <source>
        <dbReference type="SAM" id="SignalP"/>
    </source>
</evidence>
<protein>
    <submittedName>
        <fullName evidence="3">Filamentous hemagglutinin N-terminal domain-containing protein</fullName>
    </submittedName>
</protein>
<sequence>MKMPPTRLHKRAFLLGFTALTSWMTSVASAQALPTGGAYVAGAGSIASAGATTTITQSSARGIINWQGFSIGAGGAVQFNNGGGATLNRVTGSQMSAIEGRLGATGSVFLINPNGVVVGPKGTVVTGGSFVASTRDTPDSGFMKGGTITLSGTSSGTVKNEGRITSTGGNVVLVGQSVTNSGTISAAGGTVALAAGDRVVLSEADGPDGIYVVADSKAKGNVTNTGRIQAAAATLASAGGNVYALAGNRQGLIQATGTKTVDGQVWLTAPNGSVAVDGTTVAATSADGAGGTIRANGGTVTVGGTAVLSASARKAGAAGGRILVGTDAMGGVNLARKTTIADGATLAAAGKGGGRGGTIETSAHALALGKASVTAGAGGSWLLDPDDLTIDNAAAGTIDSALDIGTNVTEQTSASVVSGAGVSSSGNGDIVVNAPLSWSGTGTLTLTAYHSITLNAGITVSGTGRLTLTTNNTIGGTGDGAVNFGSSAIQFTSSNVTAANTATNSPLTINGNGYTLITTPTELQNAVGLSGYYALARPIDMGGFGNFTPIGLYSTTPFLGTFDGLGNTIANLTINGGWNTYVGLFGQVGDVSGKGLGVVQNVGLVGGSITAPYSTYVGALVGWNDGTLRNVYTTASVSGGGSSPNDIGGLVGVNFTPGTITNAYATGTVSGSGSGWSSVGGLVGENDGAMSNVYATGAVTGTGSNDVGGLVGYNGSTISNAYATGAVSGRGSVGGLVGENGNTISNAYATGSVWGSGVGSGSGLGYIGGLTGKNEGIIENAYETGGVSGVGTVGALVGQNDFSVSGGYFGSTTSGQANGVGGGASGGITGLNTAALEAALPSGFSTSVWGNAGNQTTPYLRSLAGNQVFEVNDSASTLYTVILDTAQLQAMQDNLGGHYVLGGTIDASGVSNFTPIGRSSSSAFSGKFDGLGHTINNLTINDTTDPYGGLFGYVSSTGGVSHVGLVGGTVTGTNYVGGLVGYNNGKITDAYATGPVNATGTRSNVGSNVGGLVGLNDSSGQITDAYATGPVNATGNYSNVGGLVGLNNGLYGQITDAYATGAVNATGTYSYVGGLVGWNGSIITDAYATGAVNATGAGSDVGGLIGRNGSSMVTDVYAIGAVNPTNTSSNVGGLVGYNSGKITDGYWDTTASGRPTGMGVNSGAGNVTGLTTEQWLTEGPMVGGSSYGFVNSGAWFSGSPYPVLSALPFIVVSAAGSQTYGQSNLSATVLAFSGTGAVMLMDASNLTWHSPLLSTTSAAGSTGAMYGTGATAAGSQITYYAIDTVVRAPLTVTALNQTGTYGQAPTLGTSAYSTSGLVNGDTVSGVTLATAATGRSAVGNYGITASAAQGSGLANYAVTYQPGTLTIDPAALTVTALNQSSTYGQAPSLDGSAYSVSGLVNGDTISGVTLATVATNKSGAGTYAITASGAASSAPANYTIAYQPGTLTIDPAALTVTALNQTSTYGQAPSLDGSAYSVSGLVNGDSISGVTLATAATGRSAVGNYDITASAAQGSGLSNYAVTYQPGTLTIDPAALTVTALNQSSTYGQAPNLGTSAYSTTGLVNGDSISGVTLATAATGRSAVGNYDITASAAQGSGLANYAVTYQPGTLTI</sequence>
<evidence type="ECO:0000259" key="2">
    <source>
        <dbReference type="SMART" id="SM00912"/>
    </source>
</evidence>
<dbReference type="InterPro" id="IPR041286">
    <property type="entry name" value="MBG_2"/>
</dbReference>
<accession>A0A7W4JJR2</accession>
<organism evidence="3 4">
    <name type="scientific">Gluconacetobacter liquefaciens</name>
    <name type="common">Acetobacter liquefaciens</name>
    <dbReference type="NCBI Taxonomy" id="89584"/>
    <lineage>
        <taxon>Bacteria</taxon>
        <taxon>Pseudomonadati</taxon>
        <taxon>Pseudomonadota</taxon>
        <taxon>Alphaproteobacteria</taxon>
        <taxon>Acetobacterales</taxon>
        <taxon>Acetobacteraceae</taxon>
        <taxon>Gluconacetobacter</taxon>
    </lineage>
</organism>
<dbReference type="Gene3D" id="2.160.20.10">
    <property type="entry name" value="Single-stranded right-handed beta-helix, Pectin lyase-like"/>
    <property type="match status" value="1"/>
</dbReference>
<dbReference type="Pfam" id="PF18676">
    <property type="entry name" value="MBG_2"/>
    <property type="match status" value="4"/>
</dbReference>
<dbReference type="InterPro" id="IPR011493">
    <property type="entry name" value="GLUG"/>
</dbReference>
<dbReference type="InterPro" id="IPR012334">
    <property type="entry name" value="Pectin_lyas_fold"/>
</dbReference>
<dbReference type="RefSeq" id="WP_182977145.1">
    <property type="nucleotide sequence ID" value="NZ_JABEQI010000003.1"/>
</dbReference>
<keyword evidence="1" id="KW-0732">Signal</keyword>
<dbReference type="Pfam" id="PF07581">
    <property type="entry name" value="Glug"/>
    <property type="match status" value="4"/>
</dbReference>
<dbReference type="Pfam" id="PF05860">
    <property type="entry name" value="TPS"/>
    <property type="match status" value="1"/>
</dbReference>
<proteinExistence type="predicted"/>
<dbReference type="SUPFAM" id="SSF51126">
    <property type="entry name" value="Pectin lyase-like"/>
    <property type="match status" value="1"/>
</dbReference>
<dbReference type="Proteomes" id="UP000562982">
    <property type="component" value="Unassembled WGS sequence"/>
</dbReference>
<feature type="non-terminal residue" evidence="3">
    <location>
        <position position="1613"/>
    </location>
</feature>
<dbReference type="Gene3D" id="3.30.160.710">
    <property type="match status" value="3"/>
</dbReference>
<gene>
    <name evidence="3" type="ORF">HLH32_06365</name>
</gene>
<dbReference type="InterPro" id="IPR008638">
    <property type="entry name" value="FhaB/CdiA-like_TPS"/>
</dbReference>
<dbReference type="SMART" id="SM00912">
    <property type="entry name" value="Haemagg_act"/>
    <property type="match status" value="1"/>
</dbReference>
<evidence type="ECO:0000313" key="4">
    <source>
        <dbReference type="Proteomes" id="UP000562982"/>
    </source>
</evidence>
<feature type="domain" description="Filamentous haemagglutinin FhaB/tRNA nuclease CdiA-like TPS" evidence="2">
    <location>
        <begin position="30"/>
        <end position="141"/>
    </location>
</feature>
<dbReference type="NCBIfam" id="TIGR01901">
    <property type="entry name" value="adhes_NPXG"/>
    <property type="match status" value="1"/>
</dbReference>
<dbReference type="InterPro" id="IPR011050">
    <property type="entry name" value="Pectin_lyase_fold/virulence"/>
</dbReference>
<reference evidence="3 4" key="1">
    <citation type="submission" date="2020-04" db="EMBL/GenBank/DDBJ databases">
        <title>Description of novel Gluconacetobacter.</title>
        <authorList>
            <person name="Sombolestani A."/>
        </authorList>
    </citation>
    <scope>NUCLEOTIDE SEQUENCE [LARGE SCALE GENOMIC DNA]</scope>
    <source>
        <strain evidence="3 4">LMG 1382</strain>
    </source>
</reference>
<feature type="chain" id="PRO_5030742044" evidence="1">
    <location>
        <begin position="33"/>
        <end position="1613"/>
    </location>
</feature>
<comment type="caution">
    <text evidence="3">The sequence shown here is derived from an EMBL/GenBank/DDBJ whole genome shotgun (WGS) entry which is preliminary data.</text>
</comment>
<name>A0A7W4JJR2_GLULI</name>
<dbReference type="Gene3D" id="2.160.20.110">
    <property type="match status" value="3"/>
</dbReference>
<dbReference type="EMBL" id="JABEQI010000003">
    <property type="protein sequence ID" value="MBB2186010.1"/>
    <property type="molecule type" value="Genomic_DNA"/>
</dbReference>
<evidence type="ECO:0000313" key="3">
    <source>
        <dbReference type="EMBL" id="MBB2186010.1"/>
    </source>
</evidence>
<feature type="signal peptide" evidence="1">
    <location>
        <begin position="1"/>
        <end position="32"/>
    </location>
</feature>